<reference evidence="3 4" key="1">
    <citation type="submission" date="2015-10" db="EMBL/GenBank/DDBJ databases">
        <title>Draft genome sequence of Streptomyces caeruleatus NRRL B-24802, type strain for the species Streptomyces caeruleatus.</title>
        <authorList>
            <person name="Ruckert C."/>
            <person name="Winkler A."/>
            <person name="Kalinowski J."/>
            <person name="Kampfer P."/>
            <person name="Glaeser S."/>
        </authorList>
    </citation>
    <scope>NUCLEOTIDE SEQUENCE [LARGE SCALE GENOMIC DNA]</scope>
    <source>
        <strain evidence="3 4">NRRL B-24802</strain>
    </source>
</reference>
<accession>A0A101U2N0</accession>
<dbReference type="SUPFAM" id="SSF56801">
    <property type="entry name" value="Acetyl-CoA synthetase-like"/>
    <property type="match status" value="1"/>
</dbReference>
<dbReference type="EMBL" id="LMWY01000022">
    <property type="protein sequence ID" value="KUO03001.1"/>
    <property type="molecule type" value="Genomic_DNA"/>
</dbReference>
<keyword evidence="4" id="KW-1185">Reference proteome</keyword>
<dbReference type="Proteomes" id="UP000053429">
    <property type="component" value="Unassembled WGS sequence"/>
</dbReference>
<evidence type="ECO:0000313" key="3">
    <source>
        <dbReference type="EMBL" id="KUO03001.1"/>
    </source>
</evidence>
<sequence length="227" mass="24319">MTSPHPSTWARARPCSPSPTAFRAIRKEDPKGTLTADYDLTGLRHLFLAGERLAPETYHWASALLGIPVIDHCWQTETGWPIVANPVGIESAPLKPGSSTRPLPGWDVPALDPSGEPVPADVDGAIMVKLPLPPAASPALWNDDDRYVASCLSAYDGYYLTSDSGHTDDAGYIFVMGRTDDAINVAGHRLSTGSMEEARPPFPTSPNAPSSAWPTNWEARSRAASSS</sequence>
<dbReference type="Pfam" id="PF00501">
    <property type="entry name" value="AMP-binding"/>
    <property type="match status" value="1"/>
</dbReference>
<dbReference type="InterPro" id="IPR000873">
    <property type="entry name" value="AMP-dep_synth/lig_dom"/>
</dbReference>
<evidence type="ECO:0000313" key="4">
    <source>
        <dbReference type="Proteomes" id="UP000053429"/>
    </source>
</evidence>
<protein>
    <recommendedName>
        <fullName evidence="2">AMP-dependent synthetase/ligase domain-containing protein</fullName>
    </recommendedName>
</protein>
<evidence type="ECO:0000256" key="1">
    <source>
        <dbReference type="SAM" id="MobiDB-lite"/>
    </source>
</evidence>
<dbReference type="AlphaFoldDB" id="A0A101U2N0"/>
<feature type="region of interest" description="Disordered" evidence="1">
    <location>
        <begin position="193"/>
        <end position="227"/>
    </location>
</feature>
<dbReference type="STRING" id="661399.AQJ67_18575"/>
<gene>
    <name evidence="3" type="ORF">AQJ67_18575</name>
</gene>
<name>A0A101U2N0_9ACTN</name>
<proteinExistence type="predicted"/>
<evidence type="ECO:0000259" key="2">
    <source>
        <dbReference type="Pfam" id="PF00501"/>
    </source>
</evidence>
<dbReference type="Gene3D" id="3.40.50.12780">
    <property type="entry name" value="N-terminal domain of ligase-like"/>
    <property type="match status" value="1"/>
</dbReference>
<dbReference type="PANTHER" id="PTHR43347">
    <property type="entry name" value="ACYL-COA SYNTHETASE"/>
    <property type="match status" value="1"/>
</dbReference>
<dbReference type="PANTHER" id="PTHR43347:SF3">
    <property type="entry name" value="ACYL-COA SYNTHETASE SHORT-CHAIN FAMILY MEMBER 3, MITOCHONDRIAL"/>
    <property type="match status" value="1"/>
</dbReference>
<comment type="caution">
    <text evidence="3">The sequence shown here is derived from an EMBL/GenBank/DDBJ whole genome shotgun (WGS) entry which is preliminary data.</text>
</comment>
<dbReference type="InterPro" id="IPR042099">
    <property type="entry name" value="ANL_N_sf"/>
</dbReference>
<organism evidence="3 4">
    <name type="scientific">Streptomyces caeruleatus</name>
    <dbReference type="NCBI Taxonomy" id="661399"/>
    <lineage>
        <taxon>Bacteria</taxon>
        <taxon>Bacillati</taxon>
        <taxon>Actinomycetota</taxon>
        <taxon>Actinomycetes</taxon>
        <taxon>Kitasatosporales</taxon>
        <taxon>Streptomycetaceae</taxon>
        <taxon>Streptomyces</taxon>
    </lineage>
</organism>
<dbReference type="GO" id="GO:0050218">
    <property type="term" value="F:propionate-CoA ligase activity"/>
    <property type="evidence" value="ECO:0007669"/>
    <property type="project" value="TreeGrafter"/>
</dbReference>
<feature type="domain" description="AMP-dependent synthetase/ligase" evidence="2">
    <location>
        <begin position="18"/>
        <end position="129"/>
    </location>
</feature>